<keyword evidence="3" id="KW-1185">Reference proteome</keyword>
<evidence type="ECO:0000256" key="1">
    <source>
        <dbReference type="SAM" id="MobiDB-lite"/>
    </source>
</evidence>
<sequence length="138" mass="15612">MSSTVKINGARKLNDHVPNPHHRGKIGRILTKVGEIAVDYAVNVSVQLKGGKKVHKIVQEGLKDQPPMSYCDDKKKQEDLQQAKMEEMLEDMNITEQENMVSAESLKGSEPVKMPNKDNKKLDLTQINGKKFFIRSRL</sequence>
<gene>
    <name evidence="2" type="ORF">CFOL_v3_28801</name>
</gene>
<feature type="region of interest" description="Disordered" evidence="1">
    <location>
        <begin position="1"/>
        <end position="21"/>
    </location>
</feature>
<dbReference type="AlphaFoldDB" id="A0A1Q3CZ77"/>
<evidence type="ECO:0000313" key="3">
    <source>
        <dbReference type="Proteomes" id="UP000187406"/>
    </source>
</evidence>
<proteinExistence type="predicted"/>
<reference evidence="3" key="1">
    <citation type="submission" date="2016-04" db="EMBL/GenBank/DDBJ databases">
        <title>Cephalotus genome sequencing.</title>
        <authorList>
            <person name="Fukushima K."/>
            <person name="Hasebe M."/>
            <person name="Fang X."/>
        </authorList>
    </citation>
    <scope>NUCLEOTIDE SEQUENCE [LARGE SCALE GENOMIC DNA]</scope>
    <source>
        <strain evidence="3">cv. St1</strain>
    </source>
</reference>
<dbReference type="EMBL" id="BDDD01003547">
    <property type="protein sequence ID" value="GAV85363.1"/>
    <property type="molecule type" value="Genomic_DNA"/>
</dbReference>
<comment type="caution">
    <text evidence="2">The sequence shown here is derived from an EMBL/GenBank/DDBJ whole genome shotgun (WGS) entry which is preliminary data.</text>
</comment>
<protein>
    <submittedName>
        <fullName evidence="2">Uncharacterized protein</fullName>
    </submittedName>
</protein>
<organism evidence="2 3">
    <name type="scientific">Cephalotus follicularis</name>
    <name type="common">Albany pitcher plant</name>
    <dbReference type="NCBI Taxonomy" id="3775"/>
    <lineage>
        <taxon>Eukaryota</taxon>
        <taxon>Viridiplantae</taxon>
        <taxon>Streptophyta</taxon>
        <taxon>Embryophyta</taxon>
        <taxon>Tracheophyta</taxon>
        <taxon>Spermatophyta</taxon>
        <taxon>Magnoliopsida</taxon>
        <taxon>eudicotyledons</taxon>
        <taxon>Gunneridae</taxon>
        <taxon>Pentapetalae</taxon>
        <taxon>rosids</taxon>
        <taxon>fabids</taxon>
        <taxon>Oxalidales</taxon>
        <taxon>Cephalotaceae</taxon>
        <taxon>Cephalotus</taxon>
    </lineage>
</organism>
<name>A0A1Q3CZ77_CEPFO</name>
<dbReference type="Proteomes" id="UP000187406">
    <property type="component" value="Unassembled WGS sequence"/>
</dbReference>
<dbReference type="InParanoid" id="A0A1Q3CZ77"/>
<evidence type="ECO:0000313" key="2">
    <source>
        <dbReference type="EMBL" id="GAV85363.1"/>
    </source>
</evidence>
<dbReference type="OrthoDB" id="1577729at2759"/>
<accession>A0A1Q3CZ77</accession>